<name>A0A0G4HFB0_9ALVE</name>
<dbReference type="AlphaFoldDB" id="A0A0G4HFB0"/>
<reference evidence="1" key="1">
    <citation type="submission" date="2014-11" db="EMBL/GenBank/DDBJ databases">
        <authorList>
            <person name="Otto D Thomas"/>
            <person name="Naeem Raeece"/>
        </authorList>
    </citation>
    <scope>NUCLEOTIDE SEQUENCE</scope>
</reference>
<accession>A0A0G4HFB0</accession>
<protein>
    <submittedName>
        <fullName evidence="1">Uncharacterized protein</fullName>
    </submittedName>
</protein>
<proteinExistence type="predicted"/>
<organism evidence="1">
    <name type="scientific">Chromera velia CCMP2878</name>
    <dbReference type="NCBI Taxonomy" id="1169474"/>
    <lineage>
        <taxon>Eukaryota</taxon>
        <taxon>Sar</taxon>
        <taxon>Alveolata</taxon>
        <taxon>Colpodellida</taxon>
        <taxon>Chromeraceae</taxon>
        <taxon>Chromera</taxon>
    </lineage>
</organism>
<evidence type="ECO:0000313" key="1">
    <source>
        <dbReference type="EMBL" id="CEM42653.1"/>
    </source>
</evidence>
<sequence>MPKECFSFLLACSSSREIRRVVAGGQHESLERLLLDIQTEAFERLKVLDAECIREEKEVEEKNALLTSSLRPDLEALDHFIAYMEFALYAREEEFKRLKVGTCIV</sequence>
<dbReference type="VEuPathDB" id="CryptoDB:Cvel_6609"/>
<dbReference type="EMBL" id="CDMZ01002503">
    <property type="protein sequence ID" value="CEM42653.1"/>
    <property type="molecule type" value="Genomic_DNA"/>
</dbReference>
<gene>
    <name evidence="1" type="ORF">Cvel_6609</name>
</gene>